<accession>A0ABQ6ZHS0</accession>
<dbReference type="SUPFAM" id="SSF56112">
    <property type="entry name" value="Protein kinase-like (PK-like)"/>
    <property type="match status" value="1"/>
</dbReference>
<feature type="domain" description="Protein kinase" evidence="6">
    <location>
        <begin position="89"/>
        <end position="370"/>
    </location>
</feature>
<evidence type="ECO:0000313" key="8">
    <source>
        <dbReference type="Proteomes" id="UP000781710"/>
    </source>
</evidence>
<reference evidence="7 8" key="1">
    <citation type="submission" date="2017-10" db="EMBL/GenBank/DDBJ databases">
        <title>Whole genome sequencing of members of genus Pseudoxanthomonas.</title>
        <authorList>
            <person name="Kumar S."/>
            <person name="Bansal K."/>
            <person name="Kaur A."/>
            <person name="Patil P."/>
            <person name="Sharma S."/>
            <person name="Patil P.B."/>
        </authorList>
    </citation>
    <scope>NUCLEOTIDE SEQUENCE [LARGE SCALE GENOMIC DNA]</scope>
    <source>
        <strain evidence="7 8">DSM 17109</strain>
    </source>
</reference>
<evidence type="ECO:0000256" key="3">
    <source>
        <dbReference type="ARBA" id="ARBA00022777"/>
    </source>
</evidence>
<name>A0ABQ6ZHS0_9GAMM</name>
<dbReference type="Proteomes" id="UP000781710">
    <property type="component" value="Unassembled WGS sequence"/>
</dbReference>
<dbReference type="PANTHER" id="PTHR43289">
    <property type="entry name" value="MITOGEN-ACTIVATED PROTEIN KINASE KINASE KINASE 20-RELATED"/>
    <property type="match status" value="1"/>
</dbReference>
<dbReference type="InterPro" id="IPR011990">
    <property type="entry name" value="TPR-like_helical_dom_sf"/>
</dbReference>
<dbReference type="SUPFAM" id="SSF48452">
    <property type="entry name" value="TPR-like"/>
    <property type="match status" value="2"/>
</dbReference>
<protein>
    <recommendedName>
        <fullName evidence="6">Protein kinase domain-containing protein</fullName>
    </recommendedName>
</protein>
<dbReference type="PROSITE" id="PS00107">
    <property type="entry name" value="PROTEIN_KINASE_ATP"/>
    <property type="match status" value="1"/>
</dbReference>
<keyword evidence="3" id="KW-0418">Kinase</keyword>
<gene>
    <name evidence="7" type="ORF">CSC78_08415</name>
</gene>
<keyword evidence="1" id="KW-0808">Transferase</keyword>
<evidence type="ECO:0000256" key="1">
    <source>
        <dbReference type="ARBA" id="ARBA00022679"/>
    </source>
</evidence>
<dbReference type="PROSITE" id="PS00108">
    <property type="entry name" value="PROTEIN_KINASE_ST"/>
    <property type="match status" value="1"/>
</dbReference>
<dbReference type="EMBL" id="PDWW01000009">
    <property type="protein sequence ID" value="KAF1725479.1"/>
    <property type="molecule type" value="Genomic_DNA"/>
</dbReference>
<dbReference type="PANTHER" id="PTHR43289:SF34">
    <property type="entry name" value="SERINE_THREONINE-PROTEIN KINASE YBDM-RELATED"/>
    <property type="match status" value="1"/>
</dbReference>
<dbReference type="PROSITE" id="PS50011">
    <property type="entry name" value="PROTEIN_KINASE_DOM"/>
    <property type="match status" value="1"/>
</dbReference>
<dbReference type="Gene3D" id="3.30.200.20">
    <property type="entry name" value="Phosphorylase Kinase, domain 1"/>
    <property type="match status" value="1"/>
</dbReference>
<keyword evidence="8" id="KW-1185">Reference proteome</keyword>
<keyword evidence="4 5" id="KW-0067">ATP-binding</keyword>
<dbReference type="CDD" id="cd14014">
    <property type="entry name" value="STKc_PknB_like"/>
    <property type="match status" value="1"/>
</dbReference>
<evidence type="ECO:0000256" key="2">
    <source>
        <dbReference type="ARBA" id="ARBA00022741"/>
    </source>
</evidence>
<keyword evidence="2 5" id="KW-0547">Nucleotide-binding</keyword>
<dbReference type="Gene3D" id="1.10.510.10">
    <property type="entry name" value="Transferase(Phosphotransferase) domain 1"/>
    <property type="match status" value="1"/>
</dbReference>
<proteinExistence type="predicted"/>
<feature type="binding site" evidence="5">
    <location>
        <position position="120"/>
    </location>
    <ligand>
        <name>ATP</name>
        <dbReference type="ChEBI" id="CHEBI:30616"/>
    </ligand>
</feature>
<sequence>MNTPTLRALALFDEYLTLPVARRATALASLQDEDPDTHRMLQRLLASDMALDAGEQADLLDQVTETLVAPTRSSASARDPLLGQRLGPWRIERVIGLGGMGTVYEAQRDDGQYRQRVALKCIHRELSSPPLVASFLRERETLAALDHPGIAGLIDGGLDPHGNPWFAMRYVQGDLIDAWCDRRRSGLRRRVELLVQACDAVAYAHARHVLHQDIKPSNLMVTDEGQVQLLDFGLTASLTASGSAPRLAMSQGYTAPEALSSADPQATADIWSLGRLMYSLLGGMLPPPRSPLQFVGPAMADTDAETPTMSSLAARMPVASARMRGARTAASLARQLAGDLDAIALRATAPLPEARYASVAALRSDLTAWLNGQPVQARAGGLAYRIGRAFARHRIATALTVLCLLALAAGGGIVAWHGRQLAHEVAEAQALSQVFEQTLGTATLSSLGATPLSSQQLLADAELRMRTMDLHEHPRVQARGLAMLARNYMAIGDYARATVLAQEASALQPDDPAGSAATLAALLNLQGKPAEAGRVAHSALAAAGDDVPASTRLQLLTEQARSQWHQLQRDEAERTLTAALALARTHGDAIAQSELLTLRGQWALRQFSFAAADADLQAAIALSRDRAPLVADGARFLVAQNLMALGHVEEGRDLAAKVLADYRRQLGESHPLVGRAWRMLAHADCALGASRACQDGLDRAEAIVRRHYGEQHPEYADVLRVRALASLFDPDSPIDGIALLRRADTILRASYPADHDDVQRVASMLARRLLTLRAPTPVVRRQQVNEAIGMLEAALVHSRQNRLPLPPLHRISLAEGLIERNAPGDLAHARRLLEENTELLQAYAPDFIWGLLNRLLQARLALRADDLDQADALVSSLEATLPRQPATNQRPEWWANVLVMRADLDLRHGRRAQARTALESAVAYTQATYGNEHAQTRAMRHLLATFDRTGTIASNE</sequence>
<evidence type="ECO:0000256" key="5">
    <source>
        <dbReference type="PROSITE-ProRule" id="PRU10141"/>
    </source>
</evidence>
<dbReference type="Pfam" id="PF00069">
    <property type="entry name" value="Pkinase"/>
    <property type="match status" value="1"/>
</dbReference>
<dbReference type="InterPro" id="IPR011009">
    <property type="entry name" value="Kinase-like_dom_sf"/>
</dbReference>
<dbReference type="SMART" id="SM00220">
    <property type="entry name" value="S_TKc"/>
    <property type="match status" value="1"/>
</dbReference>
<dbReference type="InterPro" id="IPR000719">
    <property type="entry name" value="Prot_kinase_dom"/>
</dbReference>
<evidence type="ECO:0000259" key="6">
    <source>
        <dbReference type="PROSITE" id="PS50011"/>
    </source>
</evidence>
<comment type="caution">
    <text evidence="7">The sequence shown here is derived from an EMBL/GenBank/DDBJ whole genome shotgun (WGS) entry which is preliminary data.</text>
</comment>
<evidence type="ECO:0000313" key="7">
    <source>
        <dbReference type="EMBL" id="KAF1725479.1"/>
    </source>
</evidence>
<organism evidence="7 8">
    <name type="scientific">Pseudoxanthomonas japonensis</name>
    <dbReference type="NCBI Taxonomy" id="69284"/>
    <lineage>
        <taxon>Bacteria</taxon>
        <taxon>Pseudomonadati</taxon>
        <taxon>Pseudomonadota</taxon>
        <taxon>Gammaproteobacteria</taxon>
        <taxon>Lysobacterales</taxon>
        <taxon>Lysobacteraceae</taxon>
        <taxon>Pseudoxanthomonas</taxon>
    </lineage>
</organism>
<evidence type="ECO:0000256" key="4">
    <source>
        <dbReference type="ARBA" id="ARBA00022840"/>
    </source>
</evidence>
<dbReference type="InterPro" id="IPR017441">
    <property type="entry name" value="Protein_kinase_ATP_BS"/>
</dbReference>
<dbReference type="RefSeq" id="WP_162337465.1">
    <property type="nucleotide sequence ID" value="NZ_JBHSRQ010000015.1"/>
</dbReference>
<dbReference type="InterPro" id="IPR008271">
    <property type="entry name" value="Ser/Thr_kinase_AS"/>
</dbReference>
<dbReference type="Gene3D" id="1.25.40.10">
    <property type="entry name" value="Tetratricopeptide repeat domain"/>
    <property type="match status" value="3"/>
</dbReference>